<evidence type="ECO:0000256" key="1">
    <source>
        <dbReference type="SAM" id="Coils"/>
    </source>
</evidence>
<reference evidence="3 4" key="1">
    <citation type="submission" date="2023-01" db="EMBL/GenBank/DDBJ databases">
        <title>Analysis of 21 Apiospora genomes using comparative genomics revels a genus with tremendous synthesis potential of carbohydrate active enzymes and secondary metabolites.</title>
        <authorList>
            <person name="Sorensen T."/>
        </authorList>
    </citation>
    <scope>NUCLEOTIDE SEQUENCE [LARGE SCALE GENOMIC DNA]</scope>
    <source>
        <strain evidence="3 4">CBS 135458</strain>
    </source>
</reference>
<name>A0ABR1WST3_9PEZI</name>
<dbReference type="InterPro" id="IPR038765">
    <property type="entry name" value="Papain-like_cys_pep_sf"/>
</dbReference>
<proteinExistence type="predicted"/>
<dbReference type="SUPFAM" id="SSF54001">
    <property type="entry name" value="Cysteine proteinases"/>
    <property type="match status" value="1"/>
</dbReference>
<dbReference type="Proteomes" id="UP001480595">
    <property type="component" value="Unassembled WGS sequence"/>
</dbReference>
<dbReference type="Gene3D" id="3.40.395.10">
    <property type="entry name" value="Adenoviral Proteinase, Chain A"/>
    <property type="match status" value="1"/>
</dbReference>
<feature type="compositionally biased region" description="Polar residues" evidence="2">
    <location>
        <begin position="75"/>
        <end position="110"/>
    </location>
</feature>
<evidence type="ECO:0000313" key="4">
    <source>
        <dbReference type="Proteomes" id="UP001480595"/>
    </source>
</evidence>
<keyword evidence="1" id="KW-0175">Coiled coil</keyword>
<evidence type="ECO:0000313" key="3">
    <source>
        <dbReference type="EMBL" id="KAK8086216.1"/>
    </source>
</evidence>
<protein>
    <submittedName>
        <fullName evidence="3">Uncharacterized protein</fullName>
    </submittedName>
</protein>
<dbReference type="GeneID" id="92085662"/>
<keyword evidence="4" id="KW-1185">Reference proteome</keyword>
<dbReference type="EMBL" id="JAQQWL010000002">
    <property type="protein sequence ID" value="KAK8086216.1"/>
    <property type="molecule type" value="Genomic_DNA"/>
</dbReference>
<feature type="coiled-coil region" evidence="1">
    <location>
        <begin position="146"/>
        <end position="190"/>
    </location>
</feature>
<evidence type="ECO:0000256" key="2">
    <source>
        <dbReference type="SAM" id="MobiDB-lite"/>
    </source>
</evidence>
<feature type="compositionally biased region" description="Basic and acidic residues" evidence="2">
    <location>
        <begin position="114"/>
        <end position="127"/>
    </location>
</feature>
<dbReference type="RefSeq" id="XP_066720740.1">
    <property type="nucleotide sequence ID" value="XM_066852599.1"/>
</dbReference>
<feature type="compositionally biased region" description="Low complexity" evidence="2">
    <location>
        <begin position="14"/>
        <end position="28"/>
    </location>
</feature>
<sequence length="308" mass="34929">MPGSWVLESDERSSTTSSDLSSTNTSLSPQENKPGPHNKSSVKQDPYLLSTRPAPRSDAFYSRSTRQFRGAWAKSPQSKQSSTEASDQTSSATSTRSEQPEENTTQNGGISTADKSDPEPKFKTRADFFEHDEDLLVPGLEKLGLNELKDQELRSQKEERQRLERERRIAAEKAKEEARLRQEAEKWDAQLRGLGLRRPKRKWITDLSEEWEQRVDESMQSSNVTCAPPEAVTMTQRDFKRMVPDGQWLNDSCVQAALTELATAVNKSSGLVLKQDTPKCVALGTFFWTTLRDKGPEKKERMMKRTWA</sequence>
<comment type="caution">
    <text evidence="3">The sequence shown here is derived from an EMBL/GenBank/DDBJ whole genome shotgun (WGS) entry which is preliminary data.</text>
</comment>
<accession>A0ABR1WST3</accession>
<gene>
    <name evidence="3" type="ORF">PG994_001190</name>
</gene>
<feature type="region of interest" description="Disordered" evidence="2">
    <location>
        <begin position="1"/>
        <end position="127"/>
    </location>
</feature>
<organism evidence="3 4">
    <name type="scientific">Apiospora phragmitis</name>
    <dbReference type="NCBI Taxonomy" id="2905665"/>
    <lineage>
        <taxon>Eukaryota</taxon>
        <taxon>Fungi</taxon>
        <taxon>Dikarya</taxon>
        <taxon>Ascomycota</taxon>
        <taxon>Pezizomycotina</taxon>
        <taxon>Sordariomycetes</taxon>
        <taxon>Xylariomycetidae</taxon>
        <taxon>Amphisphaeriales</taxon>
        <taxon>Apiosporaceae</taxon>
        <taxon>Apiospora</taxon>
    </lineage>
</organism>